<evidence type="ECO:0000313" key="8">
    <source>
        <dbReference type="EMBL" id="KAL3323011.1"/>
    </source>
</evidence>
<dbReference type="Pfam" id="PF01423">
    <property type="entry name" value="LSM"/>
    <property type="match status" value="1"/>
</dbReference>
<dbReference type="InterPro" id="IPR010920">
    <property type="entry name" value="LSM_dom_sf"/>
</dbReference>
<comment type="function">
    <text evidence="6">Component of the cytoplasmic LSM1-LSM7 complex which is involved in mRNA degradation.</text>
</comment>
<evidence type="ECO:0000256" key="2">
    <source>
        <dbReference type="ARBA" id="ARBA00022490"/>
    </source>
</evidence>
<dbReference type="GO" id="GO:0006397">
    <property type="term" value="P:mRNA processing"/>
    <property type="evidence" value="ECO:0007669"/>
    <property type="project" value="UniProtKB-UniRule"/>
</dbReference>
<comment type="subcellular location">
    <subcellularLocation>
        <location evidence="6">Cytoplasm</location>
    </subcellularLocation>
    <subcellularLocation>
        <location evidence="6">Cytoplasm</location>
        <location evidence="6">P-body</location>
    </subcellularLocation>
</comment>
<gene>
    <name evidence="6" type="primary">LSM1</name>
    <name evidence="8" type="ORF">AABB24_040219</name>
</gene>
<feature type="domain" description="Sm" evidence="7">
    <location>
        <begin position="14"/>
        <end position="89"/>
    </location>
</feature>
<dbReference type="AlphaFoldDB" id="A0ABD2QTZ7"/>
<dbReference type="PANTHER" id="PTHR15588:SF8">
    <property type="entry name" value="U6 SNRNA-ASSOCIATED SM-LIKE PROTEIN LSM1"/>
    <property type="match status" value="1"/>
</dbReference>
<protein>
    <recommendedName>
        <fullName evidence="6">U6 snRNA-associated Sm-like protein LSm1</fullName>
    </recommendedName>
</protein>
<keyword evidence="2 6" id="KW-0963">Cytoplasm</keyword>
<dbReference type="InterPro" id="IPR047575">
    <property type="entry name" value="Sm"/>
</dbReference>
<name>A0ABD2QTZ7_9SOLN</name>
<dbReference type="PANTHER" id="PTHR15588">
    <property type="entry name" value="LSM1"/>
    <property type="match status" value="1"/>
</dbReference>
<sequence length="146" mass="16775">MQQMSNWSDSNDNLFSSSLAGYLDRKIIILLRDGRELLGTFRSFDQYANIVLEGTSERVIVGNLYCDISLGLYIVRGENVMLIGQRESNKEELPPYMTCVSETEIKRVGEGEQRDEGFVGRKTRNKIRTFRQFKIFKLECWSTGAS</sequence>
<dbReference type="InterPro" id="IPR034104">
    <property type="entry name" value="Lsm1"/>
</dbReference>
<comment type="similarity">
    <text evidence="1 6">Belongs to the snRNP Sm proteins family.</text>
</comment>
<organism evidence="8 9">
    <name type="scientific">Solanum stoloniferum</name>
    <dbReference type="NCBI Taxonomy" id="62892"/>
    <lineage>
        <taxon>Eukaryota</taxon>
        <taxon>Viridiplantae</taxon>
        <taxon>Streptophyta</taxon>
        <taxon>Embryophyta</taxon>
        <taxon>Tracheophyta</taxon>
        <taxon>Spermatophyta</taxon>
        <taxon>Magnoliopsida</taxon>
        <taxon>eudicotyledons</taxon>
        <taxon>Gunneridae</taxon>
        <taxon>Pentapetalae</taxon>
        <taxon>asterids</taxon>
        <taxon>lamiids</taxon>
        <taxon>Solanales</taxon>
        <taxon>Solanaceae</taxon>
        <taxon>Solanoideae</taxon>
        <taxon>Solaneae</taxon>
        <taxon>Solanum</taxon>
    </lineage>
</organism>
<evidence type="ECO:0000256" key="6">
    <source>
        <dbReference type="RuleBase" id="RU365047"/>
    </source>
</evidence>
<dbReference type="GO" id="GO:0000932">
    <property type="term" value="C:P-body"/>
    <property type="evidence" value="ECO:0007669"/>
    <property type="project" value="UniProtKB-SubCell"/>
</dbReference>
<evidence type="ECO:0000256" key="5">
    <source>
        <dbReference type="ARBA" id="ARBA00023274"/>
    </source>
</evidence>
<dbReference type="PROSITE" id="PS52002">
    <property type="entry name" value="SM"/>
    <property type="match status" value="1"/>
</dbReference>
<dbReference type="GO" id="GO:0003723">
    <property type="term" value="F:RNA binding"/>
    <property type="evidence" value="ECO:0007669"/>
    <property type="project" value="UniProtKB-KW"/>
</dbReference>
<evidence type="ECO:0000313" key="9">
    <source>
        <dbReference type="Proteomes" id="UP001627284"/>
    </source>
</evidence>
<proteinExistence type="inferred from homology"/>
<dbReference type="Proteomes" id="UP001627284">
    <property type="component" value="Unassembled WGS sequence"/>
</dbReference>
<dbReference type="SUPFAM" id="SSF50182">
    <property type="entry name" value="Sm-like ribonucleoproteins"/>
    <property type="match status" value="1"/>
</dbReference>
<dbReference type="GO" id="GO:1990904">
    <property type="term" value="C:ribonucleoprotein complex"/>
    <property type="evidence" value="ECO:0007669"/>
    <property type="project" value="UniProtKB-KW"/>
</dbReference>
<evidence type="ECO:0000256" key="4">
    <source>
        <dbReference type="ARBA" id="ARBA00022884"/>
    </source>
</evidence>
<dbReference type="InterPro" id="IPR044642">
    <property type="entry name" value="PTHR15588"/>
</dbReference>
<reference evidence="8 9" key="1">
    <citation type="submission" date="2024-05" db="EMBL/GenBank/DDBJ databases">
        <title>De novo assembly of an allotetraploid wild potato.</title>
        <authorList>
            <person name="Hosaka A.J."/>
        </authorList>
    </citation>
    <scope>NUCLEOTIDE SEQUENCE [LARGE SCALE GENOMIC DNA]</scope>
    <source>
        <tissue evidence="8">Young leaves</tissue>
    </source>
</reference>
<evidence type="ECO:0000256" key="3">
    <source>
        <dbReference type="ARBA" id="ARBA00022664"/>
    </source>
</evidence>
<comment type="caution">
    <text evidence="8">The sequence shown here is derived from an EMBL/GenBank/DDBJ whole genome shotgun (WGS) entry which is preliminary data.</text>
</comment>
<keyword evidence="9" id="KW-1185">Reference proteome</keyword>
<evidence type="ECO:0000256" key="1">
    <source>
        <dbReference type="ARBA" id="ARBA00006850"/>
    </source>
</evidence>
<dbReference type="SMART" id="SM00651">
    <property type="entry name" value="Sm"/>
    <property type="match status" value="1"/>
</dbReference>
<dbReference type="InterPro" id="IPR001163">
    <property type="entry name" value="Sm_dom_euk/arc"/>
</dbReference>
<keyword evidence="3 6" id="KW-0507">mRNA processing</keyword>
<dbReference type="CDD" id="cd01728">
    <property type="entry name" value="LSm1"/>
    <property type="match status" value="1"/>
</dbReference>
<dbReference type="Gene3D" id="2.30.30.100">
    <property type="match status" value="1"/>
</dbReference>
<feature type="non-terminal residue" evidence="8">
    <location>
        <position position="146"/>
    </location>
</feature>
<evidence type="ECO:0000259" key="7">
    <source>
        <dbReference type="PROSITE" id="PS52002"/>
    </source>
</evidence>
<dbReference type="EMBL" id="JBJKTR010000024">
    <property type="protein sequence ID" value="KAL3323011.1"/>
    <property type="molecule type" value="Genomic_DNA"/>
</dbReference>
<keyword evidence="4 6" id="KW-0694">RNA-binding</keyword>
<keyword evidence="5 6" id="KW-0687">Ribonucleoprotein</keyword>
<comment type="subunit">
    <text evidence="6">Component of the heptameric LSM1-LSM7 complex that forms a seven-membered ring structure with a donut shape.</text>
</comment>
<accession>A0ABD2QTZ7</accession>